<dbReference type="AlphaFoldDB" id="A0A5M9JUE7"/>
<evidence type="ECO:0000313" key="3">
    <source>
        <dbReference type="Proteomes" id="UP000322873"/>
    </source>
</evidence>
<evidence type="ECO:0000256" key="1">
    <source>
        <dbReference type="SAM" id="MobiDB-lite"/>
    </source>
</evidence>
<reference evidence="2 3" key="1">
    <citation type="submission" date="2019-06" db="EMBL/GenBank/DDBJ databases">
        <title>Genome Sequence of the Brown Rot Fungal Pathogen Monilinia fructicola.</title>
        <authorList>
            <person name="De Miccolis Angelini R.M."/>
            <person name="Landi L."/>
            <person name="Abate D."/>
            <person name="Pollastro S."/>
            <person name="Romanazzi G."/>
            <person name="Faretra F."/>
        </authorList>
    </citation>
    <scope>NUCLEOTIDE SEQUENCE [LARGE SCALE GENOMIC DNA]</scope>
    <source>
        <strain evidence="2 3">Mfrc123</strain>
    </source>
</reference>
<comment type="caution">
    <text evidence="2">The sequence shown here is derived from an EMBL/GenBank/DDBJ whole genome shotgun (WGS) entry which is preliminary data.</text>
</comment>
<gene>
    <name evidence="2" type="ORF">EYC84_001395</name>
</gene>
<organism evidence="2 3">
    <name type="scientific">Monilinia fructicola</name>
    <name type="common">Brown rot fungus</name>
    <name type="synonym">Ciboria fructicola</name>
    <dbReference type="NCBI Taxonomy" id="38448"/>
    <lineage>
        <taxon>Eukaryota</taxon>
        <taxon>Fungi</taxon>
        <taxon>Dikarya</taxon>
        <taxon>Ascomycota</taxon>
        <taxon>Pezizomycotina</taxon>
        <taxon>Leotiomycetes</taxon>
        <taxon>Helotiales</taxon>
        <taxon>Sclerotiniaceae</taxon>
        <taxon>Monilinia</taxon>
    </lineage>
</organism>
<protein>
    <submittedName>
        <fullName evidence="2">Uncharacterized protein</fullName>
    </submittedName>
</protein>
<name>A0A5M9JUE7_MONFR</name>
<feature type="region of interest" description="Disordered" evidence="1">
    <location>
        <begin position="1"/>
        <end position="78"/>
    </location>
</feature>
<dbReference type="Proteomes" id="UP000322873">
    <property type="component" value="Unassembled WGS sequence"/>
</dbReference>
<sequence>MPIGALPQGIPGEARARKRRDGGIGFGKADAEHHDEDARQRHEEDEADLHPAQDILDPDAGFEEATMHDGDGGEEAEGNGFLAEFGAVDSQGEEHVFAEDDAVACGEAEEHCLDGYEGAGEEAGPWICEFEVDFLASGSGQHAAVLEGDLEAEPCEEGAGDPEEESQADAAGRLEDGSGGGEDSGPNDSGDDEDVGAGPGEIAA</sequence>
<keyword evidence="3" id="KW-1185">Reference proteome</keyword>
<dbReference type="EMBL" id="VICG01000005">
    <property type="protein sequence ID" value="KAA8571392.1"/>
    <property type="molecule type" value="Genomic_DNA"/>
</dbReference>
<accession>A0A5M9JUE7</accession>
<feature type="region of interest" description="Disordered" evidence="1">
    <location>
        <begin position="145"/>
        <end position="204"/>
    </location>
</feature>
<feature type="compositionally biased region" description="Basic and acidic residues" evidence="1">
    <location>
        <begin position="29"/>
        <end position="51"/>
    </location>
</feature>
<proteinExistence type="predicted"/>
<evidence type="ECO:0000313" key="2">
    <source>
        <dbReference type="EMBL" id="KAA8571392.1"/>
    </source>
</evidence>
<feature type="compositionally biased region" description="Acidic residues" evidence="1">
    <location>
        <begin position="148"/>
        <end position="167"/>
    </location>
</feature>